<sequence>MLSMPNVDEDTSTMTGPVHPTFGPPRTPARKPRVDAVLAESTDLAQSALMDFADEMEIGDHIGVTADDERLVTHRFASRVRGYRGWEFFATLARAPRSKVITVCETGMLPGDEAMLAPAWVPWMDRASEEERIRLDAIAAGEDPAKALEAAGYGAPETEEAPAEQQQQAPEDEQGEKSKQARRDAKRRRAKKKAASQKKNKKSGGNKVSKASKSKK</sequence>
<evidence type="ECO:0000313" key="3">
    <source>
        <dbReference type="Proteomes" id="UP001501461"/>
    </source>
</evidence>
<evidence type="ECO:0000256" key="1">
    <source>
        <dbReference type="SAM" id="MobiDB-lite"/>
    </source>
</evidence>
<dbReference type="EMBL" id="BAAAMN010000056">
    <property type="protein sequence ID" value="GAA2044632.1"/>
    <property type="molecule type" value="Genomic_DNA"/>
</dbReference>
<organism evidence="2 3">
    <name type="scientific">Yaniella flava</name>
    <dbReference type="NCBI Taxonomy" id="287930"/>
    <lineage>
        <taxon>Bacteria</taxon>
        <taxon>Bacillati</taxon>
        <taxon>Actinomycetota</taxon>
        <taxon>Actinomycetes</taxon>
        <taxon>Micrococcales</taxon>
        <taxon>Micrococcaceae</taxon>
        <taxon>Yaniella</taxon>
    </lineage>
</organism>
<keyword evidence="3" id="KW-1185">Reference proteome</keyword>
<accession>A0ABP5GHE7</accession>
<evidence type="ECO:0000313" key="2">
    <source>
        <dbReference type="EMBL" id="GAA2044632.1"/>
    </source>
</evidence>
<feature type="region of interest" description="Disordered" evidence="1">
    <location>
        <begin position="145"/>
        <end position="216"/>
    </location>
</feature>
<evidence type="ECO:0008006" key="4">
    <source>
        <dbReference type="Google" id="ProtNLM"/>
    </source>
</evidence>
<protein>
    <recommendedName>
        <fullName evidence="4">DUF3027 domain-containing protein</fullName>
    </recommendedName>
</protein>
<name>A0ABP5GHE7_9MICC</name>
<comment type="caution">
    <text evidence="2">The sequence shown here is derived from an EMBL/GenBank/DDBJ whole genome shotgun (WGS) entry which is preliminary data.</text>
</comment>
<dbReference type="InterPro" id="IPR021391">
    <property type="entry name" value="DUF3027"/>
</dbReference>
<proteinExistence type="predicted"/>
<feature type="compositionally biased region" description="Basic residues" evidence="1">
    <location>
        <begin position="184"/>
        <end position="216"/>
    </location>
</feature>
<reference evidence="3" key="1">
    <citation type="journal article" date="2019" name="Int. J. Syst. Evol. Microbiol.">
        <title>The Global Catalogue of Microorganisms (GCM) 10K type strain sequencing project: providing services to taxonomists for standard genome sequencing and annotation.</title>
        <authorList>
            <consortium name="The Broad Institute Genomics Platform"/>
            <consortium name="The Broad Institute Genome Sequencing Center for Infectious Disease"/>
            <person name="Wu L."/>
            <person name="Ma J."/>
        </authorList>
    </citation>
    <scope>NUCLEOTIDE SEQUENCE [LARGE SCALE GENOMIC DNA]</scope>
    <source>
        <strain evidence="3">JCM 13595</strain>
    </source>
</reference>
<feature type="region of interest" description="Disordered" evidence="1">
    <location>
        <begin position="1"/>
        <end position="32"/>
    </location>
</feature>
<dbReference type="Pfam" id="PF11228">
    <property type="entry name" value="DUF3027"/>
    <property type="match status" value="1"/>
</dbReference>
<dbReference type="Proteomes" id="UP001501461">
    <property type="component" value="Unassembled WGS sequence"/>
</dbReference>
<gene>
    <name evidence="2" type="ORF">GCM10009720_26930</name>
</gene>